<feature type="transmembrane region" description="Helical" evidence="22">
    <location>
        <begin position="7"/>
        <end position="27"/>
    </location>
</feature>
<feature type="transmembrane region" description="Helical" evidence="22">
    <location>
        <begin position="47"/>
        <end position="64"/>
    </location>
</feature>
<evidence type="ECO:0000256" key="5">
    <source>
        <dbReference type="ARBA" id="ARBA00022676"/>
    </source>
</evidence>
<evidence type="ECO:0000256" key="21">
    <source>
        <dbReference type="ARBA" id="ARBA00049966"/>
    </source>
</evidence>
<feature type="transmembrane region" description="Helical" evidence="22">
    <location>
        <begin position="224"/>
        <end position="245"/>
    </location>
</feature>
<dbReference type="GO" id="GO:0009252">
    <property type="term" value="P:peptidoglycan biosynthetic process"/>
    <property type="evidence" value="ECO:0007669"/>
    <property type="project" value="UniProtKB-KW"/>
</dbReference>
<comment type="subcellular location">
    <subcellularLocation>
        <location evidence="1">Cell membrane</location>
        <topology evidence="1">Multi-pass membrane protein</topology>
    </subcellularLocation>
</comment>
<evidence type="ECO:0000313" key="24">
    <source>
        <dbReference type="Proteomes" id="UP000178724"/>
    </source>
</evidence>
<sequence>MPRAKSLDYIFLFAVLALSAVGLVMIFSASPTLGIKLGDSFYFIKRHIFYLLLGFLALLFGFRLDLELLKKRANTIFIVAVLLLLLVYIPGIGRKVLGASRWIDLGVLVFQPSELMKFATVLVLAGFLSGRKEKIGDLFQGFLPPIILVGFVFALIVKQPDLGTALTIAVTGFVMLFAAGADLRHLGAFGGLGLLGVLALSIASPYRLRRLLSYLDPWQDPQGAGFQIIQSLLAVGSGGLLGLGLGASRQKYFYLPQQFTDFIFAILCEELGFIGGAAVAGLFCLFAARGLLIALSAADPFKKLLAAGLVAWVASQALLNIMVVIGLVPTTGIPLPFISYGGTATIINLFAVGVILNISRKP</sequence>
<comment type="pathway">
    <text evidence="2">Cell wall biogenesis; peptidoglycan biosynthesis.</text>
</comment>
<dbReference type="Pfam" id="PF01098">
    <property type="entry name" value="FTSW_RODA_SPOVE"/>
    <property type="match status" value="1"/>
</dbReference>
<dbReference type="PROSITE" id="PS00428">
    <property type="entry name" value="FTSW_RODA_SPOVE"/>
    <property type="match status" value="1"/>
</dbReference>
<keyword evidence="6" id="KW-0808">Transferase</keyword>
<dbReference type="GO" id="GO:0008360">
    <property type="term" value="P:regulation of cell shape"/>
    <property type="evidence" value="ECO:0007669"/>
    <property type="project" value="UniProtKB-KW"/>
</dbReference>
<dbReference type="AlphaFoldDB" id="A0A1F4PZB7"/>
<dbReference type="Proteomes" id="UP000178724">
    <property type="component" value="Unassembled WGS sequence"/>
</dbReference>
<evidence type="ECO:0000256" key="11">
    <source>
        <dbReference type="ARBA" id="ARBA00023136"/>
    </source>
</evidence>
<keyword evidence="9" id="KW-0573">Peptidoglycan synthesis</keyword>
<keyword evidence="4 23" id="KW-0132">Cell division</keyword>
<dbReference type="InterPro" id="IPR001182">
    <property type="entry name" value="FtsW/RodA"/>
</dbReference>
<comment type="caution">
    <text evidence="23">The sequence shown here is derived from an EMBL/GenBank/DDBJ whole genome shotgun (WGS) entry which is preliminary data.</text>
</comment>
<name>A0A1F4PZB7_UNCSA</name>
<keyword evidence="10 22" id="KW-1133">Transmembrane helix</keyword>
<evidence type="ECO:0000256" key="7">
    <source>
        <dbReference type="ARBA" id="ARBA00022692"/>
    </source>
</evidence>
<dbReference type="GO" id="GO:0071555">
    <property type="term" value="P:cell wall organization"/>
    <property type="evidence" value="ECO:0007669"/>
    <property type="project" value="UniProtKB-KW"/>
</dbReference>
<feature type="transmembrane region" description="Helical" evidence="22">
    <location>
        <begin position="76"/>
        <end position="93"/>
    </location>
</feature>
<evidence type="ECO:0000256" key="2">
    <source>
        <dbReference type="ARBA" id="ARBA00004752"/>
    </source>
</evidence>
<evidence type="ECO:0000256" key="15">
    <source>
        <dbReference type="ARBA" id="ARBA00033270"/>
    </source>
</evidence>
<dbReference type="PANTHER" id="PTHR30474:SF2">
    <property type="entry name" value="PEPTIDOGLYCAN GLYCOSYLTRANSFERASE FTSW-RELATED"/>
    <property type="match status" value="1"/>
</dbReference>
<feature type="transmembrane region" description="Helical" evidence="22">
    <location>
        <begin position="273"/>
        <end position="292"/>
    </location>
</feature>
<protein>
    <recommendedName>
        <fullName evidence="17">Probable peptidoglycan glycosyltransferase FtsW</fullName>
        <ecNumber evidence="19">2.4.99.28</ecNumber>
    </recommendedName>
    <alternativeName>
        <fullName evidence="18">Cell division protein FtsW</fullName>
    </alternativeName>
    <alternativeName>
        <fullName evidence="15">Cell wall polymerase</fullName>
    </alternativeName>
    <alternativeName>
        <fullName evidence="14">Peptidoglycan polymerase</fullName>
    </alternativeName>
</protein>
<gene>
    <name evidence="23" type="ORF">A2625_02345</name>
</gene>
<evidence type="ECO:0000256" key="14">
    <source>
        <dbReference type="ARBA" id="ARBA00032370"/>
    </source>
</evidence>
<evidence type="ECO:0000256" key="19">
    <source>
        <dbReference type="ARBA" id="ARBA00044770"/>
    </source>
</evidence>
<keyword evidence="3" id="KW-1003">Cell membrane</keyword>
<accession>A0A1F4PZB7</accession>
<feature type="transmembrane region" description="Helical" evidence="22">
    <location>
        <begin position="135"/>
        <end position="156"/>
    </location>
</feature>
<dbReference type="EMBL" id="METM01000029">
    <property type="protein sequence ID" value="OGB89143.1"/>
    <property type="molecule type" value="Genomic_DNA"/>
</dbReference>
<comment type="similarity">
    <text evidence="16">Belongs to the SEDS family. FtsW subfamily.</text>
</comment>
<evidence type="ECO:0000256" key="6">
    <source>
        <dbReference type="ARBA" id="ARBA00022679"/>
    </source>
</evidence>
<evidence type="ECO:0000256" key="17">
    <source>
        <dbReference type="ARBA" id="ARBA00041185"/>
    </source>
</evidence>
<evidence type="ECO:0000256" key="18">
    <source>
        <dbReference type="ARBA" id="ARBA00041418"/>
    </source>
</evidence>
<keyword evidence="8" id="KW-0133">Cell shape</keyword>
<dbReference type="InterPro" id="IPR018365">
    <property type="entry name" value="Cell_cycle_FtsW-rel_CS"/>
</dbReference>
<proteinExistence type="inferred from homology"/>
<evidence type="ECO:0000256" key="3">
    <source>
        <dbReference type="ARBA" id="ARBA00022475"/>
    </source>
</evidence>
<organism evidence="23 24">
    <name type="scientific">candidate division WOR-1 bacterium RIFCSPHIGHO2_01_FULL_53_15</name>
    <dbReference type="NCBI Taxonomy" id="1802564"/>
    <lineage>
        <taxon>Bacteria</taxon>
        <taxon>Bacillati</taxon>
        <taxon>Saganbacteria</taxon>
    </lineage>
</organism>
<keyword evidence="13" id="KW-0961">Cell wall biogenesis/degradation</keyword>
<comment type="function">
    <text evidence="21">Peptidoglycan polymerase that is essential for cell division.</text>
</comment>
<evidence type="ECO:0000256" key="9">
    <source>
        <dbReference type="ARBA" id="ARBA00022984"/>
    </source>
</evidence>
<dbReference type="NCBIfam" id="TIGR02614">
    <property type="entry name" value="ftsW"/>
    <property type="match status" value="1"/>
</dbReference>
<evidence type="ECO:0000256" key="10">
    <source>
        <dbReference type="ARBA" id="ARBA00022989"/>
    </source>
</evidence>
<keyword evidence="12" id="KW-0131">Cell cycle</keyword>
<keyword evidence="7 22" id="KW-0812">Transmembrane</keyword>
<evidence type="ECO:0000256" key="16">
    <source>
        <dbReference type="ARBA" id="ARBA00038053"/>
    </source>
</evidence>
<feature type="transmembrane region" description="Helical" evidence="22">
    <location>
        <begin position="304"/>
        <end position="325"/>
    </location>
</feature>
<dbReference type="InterPro" id="IPR013437">
    <property type="entry name" value="FtsW"/>
</dbReference>
<feature type="transmembrane region" description="Helical" evidence="22">
    <location>
        <begin position="105"/>
        <end position="128"/>
    </location>
</feature>
<evidence type="ECO:0000256" key="22">
    <source>
        <dbReference type="SAM" id="Phobius"/>
    </source>
</evidence>
<dbReference type="GO" id="GO:0051301">
    <property type="term" value="P:cell division"/>
    <property type="evidence" value="ECO:0007669"/>
    <property type="project" value="UniProtKB-KW"/>
</dbReference>
<evidence type="ECO:0000256" key="12">
    <source>
        <dbReference type="ARBA" id="ARBA00023306"/>
    </source>
</evidence>
<evidence type="ECO:0000256" key="20">
    <source>
        <dbReference type="ARBA" id="ARBA00049902"/>
    </source>
</evidence>
<dbReference type="PANTHER" id="PTHR30474">
    <property type="entry name" value="CELL CYCLE PROTEIN"/>
    <property type="match status" value="1"/>
</dbReference>
<evidence type="ECO:0000256" key="1">
    <source>
        <dbReference type="ARBA" id="ARBA00004651"/>
    </source>
</evidence>
<dbReference type="GO" id="GO:0015648">
    <property type="term" value="F:lipid-linked peptidoglycan transporter activity"/>
    <property type="evidence" value="ECO:0007669"/>
    <property type="project" value="TreeGrafter"/>
</dbReference>
<feature type="transmembrane region" description="Helical" evidence="22">
    <location>
        <begin position="337"/>
        <end position="358"/>
    </location>
</feature>
<keyword evidence="11 22" id="KW-0472">Membrane</keyword>
<reference evidence="23 24" key="1">
    <citation type="journal article" date="2016" name="Nat. Commun.">
        <title>Thousands of microbial genomes shed light on interconnected biogeochemical processes in an aquifer system.</title>
        <authorList>
            <person name="Anantharaman K."/>
            <person name="Brown C.T."/>
            <person name="Hug L.A."/>
            <person name="Sharon I."/>
            <person name="Castelle C.J."/>
            <person name="Probst A.J."/>
            <person name="Thomas B.C."/>
            <person name="Singh A."/>
            <person name="Wilkins M.J."/>
            <person name="Karaoz U."/>
            <person name="Brodie E.L."/>
            <person name="Williams K.H."/>
            <person name="Hubbard S.S."/>
            <person name="Banfield J.F."/>
        </authorList>
    </citation>
    <scope>NUCLEOTIDE SEQUENCE [LARGE SCALE GENOMIC DNA]</scope>
</reference>
<keyword evidence="5" id="KW-0328">Glycosyltransferase</keyword>
<comment type="catalytic activity">
    <reaction evidence="20">
        <text>[GlcNAc-(1-&gt;4)-Mur2Ac(oyl-L-Ala-gamma-D-Glu-L-Lys-D-Ala-D-Ala)](n)-di-trans,octa-cis-undecaprenyl diphosphate + beta-D-GlcNAc-(1-&gt;4)-Mur2Ac(oyl-L-Ala-gamma-D-Glu-L-Lys-D-Ala-D-Ala)-di-trans,octa-cis-undecaprenyl diphosphate = [GlcNAc-(1-&gt;4)-Mur2Ac(oyl-L-Ala-gamma-D-Glu-L-Lys-D-Ala-D-Ala)](n+1)-di-trans,octa-cis-undecaprenyl diphosphate + di-trans,octa-cis-undecaprenyl diphosphate + H(+)</text>
        <dbReference type="Rhea" id="RHEA:23708"/>
        <dbReference type="Rhea" id="RHEA-COMP:9602"/>
        <dbReference type="Rhea" id="RHEA-COMP:9603"/>
        <dbReference type="ChEBI" id="CHEBI:15378"/>
        <dbReference type="ChEBI" id="CHEBI:58405"/>
        <dbReference type="ChEBI" id="CHEBI:60033"/>
        <dbReference type="ChEBI" id="CHEBI:78435"/>
        <dbReference type="EC" id="2.4.99.28"/>
    </reaction>
</comment>
<evidence type="ECO:0000256" key="13">
    <source>
        <dbReference type="ARBA" id="ARBA00023316"/>
    </source>
</evidence>
<evidence type="ECO:0000256" key="4">
    <source>
        <dbReference type="ARBA" id="ARBA00022618"/>
    </source>
</evidence>
<dbReference type="GO" id="GO:0032153">
    <property type="term" value="C:cell division site"/>
    <property type="evidence" value="ECO:0007669"/>
    <property type="project" value="TreeGrafter"/>
</dbReference>
<evidence type="ECO:0000256" key="8">
    <source>
        <dbReference type="ARBA" id="ARBA00022960"/>
    </source>
</evidence>
<feature type="transmembrane region" description="Helical" evidence="22">
    <location>
        <begin position="162"/>
        <end position="179"/>
    </location>
</feature>
<dbReference type="GO" id="GO:0005886">
    <property type="term" value="C:plasma membrane"/>
    <property type="evidence" value="ECO:0007669"/>
    <property type="project" value="UniProtKB-SubCell"/>
</dbReference>
<feature type="transmembrane region" description="Helical" evidence="22">
    <location>
        <begin position="186"/>
        <end position="204"/>
    </location>
</feature>
<evidence type="ECO:0000313" key="23">
    <source>
        <dbReference type="EMBL" id="OGB89143.1"/>
    </source>
</evidence>
<dbReference type="GO" id="GO:0008955">
    <property type="term" value="F:peptidoglycan glycosyltransferase activity"/>
    <property type="evidence" value="ECO:0007669"/>
    <property type="project" value="UniProtKB-EC"/>
</dbReference>
<dbReference type="EC" id="2.4.99.28" evidence="19"/>